<dbReference type="PROSITE" id="PS50110">
    <property type="entry name" value="RESPONSE_REGULATORY"/>
    <property type="match status" value="2"/>
</dbReference>
<keyword evidence="12" id="KW-1185">Reference proteome</keyword>
<evidence type="ECO:0000256" key="3">
    <source>
        <dbReference type="ARBA" id="ARBA00012438"/>
    </source>
</evidence>
<dbReference type="InterPro" id="IPR003594">
    <property type="entry name" value="HATPase_dom"/>
</dbReference>
<evidence type="ECO:0000259" key="10">
    <source>
        <dbReference type="PROSITE" id="PS50112"/>
    </source>
</evidence>
<dbReference type="Pfam" id="PF00072">
    <property type="entry name" value="Response_reg"/>
    <property type="match status" value="2"/>
</dbReference>
<dbReference type="InterPro" id="IPR036097">
    <property type="entry name" value="HisK_dim/P_sf"/>
</dbReference>
<dbReference type="PANTHER" id="PTHR43547">
    <property type="entry name" value="TWO-COMPONENT HISTIDINE KINASE"/>
    <property type="match status" value="1"/>
</dbReference>
<feature type="modified residue" description="4-aspartylphosphate" evidence="7">
    <location>
        <position position="3"/>
    </location>
</feature>
<reference evidence="11 12" key="1">
    <citation type="submission" date="2019-08" db="EMBL/GenBank/DDBJ databases">
        <authorList>
            <person name="Khan S.A."/>
            <person name="Jeon C.O."/>
            <person name="Jeong S.E."/>
        </authorList>
    </citation>
    <scope>NUCLEOTIDE SEQUENCE [LARGE SCALE GENOMIC DNA]</scope>
    <source>
        <strain evidence="12">IMCC1728</strain>
    </source>
</reference>
<dbReference type="PROSITE" id="PS50109">
    <property type="entry name" value="HIS_KIN"/>
    <property type="match status" value="1"/>
</dbReference>
<evidence type="ECO:0000313" key="11">
    <source>
        <dbReference type="EMBL" id="TXC65506.1"/>
    </source>
</evidence>
<evidence type="ECO:0000256" key="6">
    <source>
        <dbReference type="ARBA" id="ARBA00022777"/>
    </source>
</evidence>
<feature type="domain" description="Histidine kinase" evidence="8">
    <location>
        <begin position="358"/>
        <end position="575"/>
    </location>
</feature>
<dbReference type="Pfam" id="PF02518">
    <property type="entry name" value="HATPase_c"/>
    <property type="match status" value="1"/>
</dbReference>
<dbReference type="InterPro" id="IPR035965">
    <property type="entry name" value="PAS-like_dom_sf"/>
</dbReference>
<evidence type="ECO:0000256" key="2">
    <source>
        <dbReference type="ARBA" id="ARBA00004429"/>
    </source>
</evidence>
<name>A0A5C6U0Z5_9BURK</name>
<dbReference type="GO" id="GO:0000155">
    <property type="term" value="F:phosphorelay sensor kinase activity"/>
    <property type="evidence" value="ECO:0007669"/>
    <property type="project" value="InterPro"/>
</dbReference>
<dbReference type="SUPFAM" id="SSF47384">
    <property type="entry name" value="Homodimeric domain of signal transducing histidine kinase"/>
    <property type="match status" value="1"/>
</dbReference>
<evidence type="ECO:0000256" key="4">
    <source>
        <dbReference type="ARBA" id="ARBA00022553"/>
    </source>
</evidence>
<dbReference type="Gene3D" id="3.30.565.10">
    <property type="entry name" value="Histidine kinase-like ATPase, C-terminal domain"/>
    <property type="match status" value="1"/>
</dbReference>
<keyword evidence="6" id="KW-0418">Kinase</keyword>
<dbReference type="EC" id="2.7.13.3" evidence="3"/>
<feature type="domain" description="Response regulatory" evidence="9">
    <location>
        <begin position="1"/>
        <end position="70"/>
    </location>
</feature>
<dbReference type="GO" id="GO:0005886">
    <property type="term" value="C:plasma membrane"/>
    <property type="evidence" value="ECO:0007669"/>
    <property type="project" value="UniProtKB-SubCell"/>
</dbReference>
<keyword evidence="4 7" id="KW-0597">Phosphoprotein</keyword>
<dbReference type="SUPFAM" id="SSF55874">
    <property type="entry name" value="ATPase domain of HSP90 chaperone/DNA topoisomerase II/histidine kinase"/>
    <property type="match status" value="1"/>
</dbReference>
<sequence length="575" mass="61866">MLDTHMPGMSGLEVCAAMKRDPALAQVPIIMATAHETSEVELAAVERGVADFVSKPLSKEIFRARVKARLRDRAGRPGDTVVAQSRLDRPTLMIVDDDVAAVQMLGATLQDLGVVHFVTKGAEAVARARELAPDLVLLDSHMPDVDGFQVCRELQADEKLKHVPIVFVTRFDDTPAETLALDLGAADFISKPFSSAVLRARVRNLLELKLRTDAQLREHGERWRQLADERLAEVVRTASDAILCCDALGRILLANAAAGRLFGVQVEQLVGHSLSGFVPLAAEVAERAARVPLRLSLGRADGTVAAAEVTASRSEAGGSPLVTLVLRDVADRERLEAETRARIAAEASSQGKTRMIGVIAHEMGNPLNALLGFAELLKLDASDALGPRQKAWVQQMDDAASTLRTLLDDLLDFARNESGATQVRLGEVELGACIDDVVQRFARVAERAGVQLKVQPPEVGVNVCADARRLGQCLGNLVSNAIKYNRPGGTVRLAVVPMARRACIEVRDDGLGLDENQLAALFEPFNRLGRERSSTPGTGLGLVITRQYVNAMGGELQVESQAGVGSCFKVLMPYA</sequence>
<dbReference type="InterPro" id="IPR011006">
    <property type="entry name" value="CheY-like_superfamily"/>
</dbReference>
<dbReference type="InterPro" id="IPR036890">
    <property type="entry name" value="HATPase_C_sf"/>
</dbReference>
<feature type="modified residue" description="4-aspartylphosphate" evidence="7">
    <location>
        <position position="139"/>
    </location>
</feature>
<proteinExistence type="predicted"/>
<dbReference type="InterPro" id="IPR001789">
    <property type="entry name" value="Sig_transdc_resp-reg_receiver"/>
</dbReference>
<evidence type="ECO:0000256" key="5">
    <source>
        <dbReference type="ARBA" id="ARBA00022679"/>
    </source>
</evidence>
<dbReference type="FunFam" id="3.30.565.10:FF:000006">
    <property type="entry name" value="Sensor histidine kinase WalK"/>
    <property type="match status" value="1"/>
</dbReference>
<dbReference type="SMART" id="SM00091">
    <property type="entry name" value="PAS"/>
    <property type="match status" value="1"/>
</dbReference>
<dbReference type="PRINTS" id="PR00344">
    <property type="entry name" value="BCTRLSENSOR"/>
</dbReference>
<dbReference type="SMART" id="SM00387">
    <property type="entry name" value="HATPase_c"/>
    <property type="match status" value="1"/>
</dbReference>
<dbReference type="PROSITE" id="PS50112">
    <property type="entry name" value="PAS"/>
    <property type="match status" value="1"/>
</dbReference>
<dbReference type="InterPro" id="IPR013767">
    <property type="entry name" value="PAS_fold"/>
</dbReference>
<comment type="catalytic activity">
    <reaction evidence="1">
        <text>ATP + protein L-histidine = ADP + protein N-phospho-L-histidine.</text>
        <dbReference type="EC" id="2.7.13.3"/>
    </reaction>
</comment>
<accession>A0A5C6U0Z5</accession>
<dbReference type="SMART" id="SM00388">
    <property type="entry name" value="HisKA"/>
    <property type="match status" value="1"/>
</dbReference>
<dbReference type="CDD" id="cd00075">
    <property type="entry name" value="HATPase"/>
    <property type="match status" value="1"/>
</dbReference>
<dbReference type="SUPFAM" id="SSF55785">
    <property type="entry name" value="PYP-like sensor domain (PAS domain)"/>
    <property type="match status" value="1"/>
</dbReference>
<dbReference type="CDD" id="cd00130">
    <property type="entry name" value="PAS"/>
    <property type="match status" value="1"/>
</dbReference>
<dbReference type="SUPFAM" id="SSF52172">
    <property type="entry name" value="CheY-like"/>
    <property type="match status" value="2"/>
</dbReference>
<dbReference type="InterPro" id="IPR004358">
    <property type="entry name" value="Sig_transdc_His_kin-like_C"/>
</dbReference>
<comment type="subcellular location">
    <subcellularLocation>
        <location evidence="2">Cell inner membrane</location>
        <topology evidence="2">Multi-pass membrane protein</topology>
    </subcellularLocation>
</comment>
<dbReference type="PANTHER" id="PTHR43547:SF2">
    <property type="entry name" value="HYBRID SIGNAL TRANSDUCTION HISTIDINE KINASE C"/>
    <property type="match status" value="1"/>
</dbReference>
<dbReference type="GO" id="GO:0006355">
    <property type="term" value="P:regulation of DNA-templated transcription"/>
    <property type="evidence" value="ECO:0007669"/>
    <property type="project" value="InterPro"/>
</dbReference>
<evidence type="ECO:0000313" key="12">
    <source>
        <dbReference type="Proteomes" id="UP000321832"/>
    </source>
</evidence>
<dbReference type="AlphaFoldDB" id="A0A5C6U0Z5"/>
<dbReference type="EMBL" id="VOPW01000001">
    <property type="protein sequence ID" value="TXC65506.1"/>
    <property type="molecule type" value="Genomic_DNA"/>
</dbReference>
<evidence type="ECO:0000259" key="9">
    <source>
        <dbReference type="PROSITE" id="PS50110"/>
    </source>
</evidence>
<dbReference type="Pfam" id="PF00512">
    <property type="entry name" value="HisKA"/>
    <property type="match status" value="1"/>
</dbReference>
<gene>
    <name evidence="11" type="ORF">FSC37_03540</name>
</gene>
<dbReference type="Gene3D" id="3.30.450.20">
    <property type="entry name" value="PAS domain"/>
    <property type="match status" value="1"/>
</dbReference>
<dbReference type="InterPro" id="IPR003661">
    <property type="entry name" value="HisK_dim/P_dom"/>
</dbReference>
<dbReference type="SMART" id="SM00448">
    <property type="entry name" value="REC"/>
    <property type="match status" value="1"/>
</dbReference>
<comment type="caution">
    <text evidence="11">The sequence shown here is derived from an EMBL/GenBank/DDBJ whole genome shotgun (WGS) entry which is preliminary data.</text>
</comment>
<dbReference type="Gene3D" id="1.10.287.130">
    <property type="match status" value="1"/>
</dbReference>
<evidence type="ECO:0000256" key="1">
    <source>
        <dbReference type="ARBA" id="ARBA00000085"/>
    </source>
</evidence>
<dbReference type="CDD" id="cd00082">
    <property type="entry name" value="HisKA"/>
    <property type="match status" value="1"/>
</dbReference>
<keyword evidence="5" id="KW-0808">Transferase</keyword>
<dbReference type="Proteomes" id="UP000321832">
    <property type="component" value="Unassembled WGS sequence"/>
</dbReference>
<organism evidence="11 12">
    <name type="scientific">Piscinibacter aquaticus</name>
    <dbReference type="NCBI Taxonomy" id="392597"/>
    <lineage>
        <taxon>Bacteria</taxon>
        <taxon>Pseudomonadati</taxon>
        <taxon>Pseudomonadota</taxon>
        <taxon>Betaproteobacteria</taxon>
        <taxon>Burkholderiales</taxon>
        <taxon>Sphaerotilaceae</taxon>
        <taxon>Piscinibacter</taxon>
    </lineage>
</organism>
<feature type="domain" description="PAS" evidence="10">
    <location>
        <begin position="227"/>
        <end position="274"/>
    </location>
</feature>
<dbReference type="Pfam" id="PF00989">
    <property type="entry name" value="PAS"/>
    <property type="match status" value="1"/>
</dbReference>
<dbReference type="InterPro" id="IPR000014">
    <property type="entry name" value="PAS"/>
</dbReference>
<dbReference type="InterPro" id="IPR005467">
    <property type="entry name" value="His_kinase_dom"/>
</dbReference>
<feature type="domain" description="Response regulatory" evidence="9">
    <location>
        <begin position="91"/>
        <end position="206"/>
    </location>
</feature>
<dbReference type="Gene3D" id="3.40.50.2300">
    <property type="match status" value="2"/>
</dbReference>
<evidence type="ECO:0000256" key="7">
    <source>
        <dbReference type="PROSITE-ProRule" id="PRU00169"/>
    </source>
</evidence>
<protein>
    <recommendedName>
        <fullName evidence="3">histidine kinase</fullName>
        <ecNumber evidence="3">2.7.13.3</ecNumber>
    </recommendedName>
</protein>
<evidence type="ECO:0000259" key="8">
    <source>
        <dbReference type="PROSITE" id="PS50109"/>
    </source>
</evidence>
<dbReference type="NCBIfam" id="TIGR00229">
    <property type="entry name" value="sensory_box"/>
    <property type="match status" value="1"/>
</dbReference>